<evidence type="ECO:0000256" key="1">
    <source>
        <dbReference type="SAM" id="MobiDB-lite"/>
    </source>
</evidence>
<dbReference type="OrthoDB" id="544417at2759"/>
<organism evidence="4 5">
    <name type="scientific">Seminavis robusta</name>
    <dbReference type="NCBI Taxonomy" id="568900"/>
    <lineage>
        <taxon>Eukaryota</taxon>
        <taxon>Sar</taxon>
        <taxon>Stramenopiles</taxon>
        <taxon>Ochrophyta</taxon>
        <taxon>Bacillariophyta</taxon>
        <taxon>Bacillariophyceae</taxon>
        <taxon>Bacillariophycidae</taxon>
        <taxon>Naviculales</taxon>
        <taxon>Naviculaceae</taxon>
        <taxon>Seminavis</taxon>
    </lineage>
</organism>
<keyword evidence="2" id="KW-1133">Transmembrane helix</keyword>
<feature type="transmembrane region" description="Helical" evidence="2">
    <location>
        <begin position="423"/>
        <end position="445"/>
    </location>
</feature>
<comment type="caution">
    <text evidence="4">The sequence shown here is derived from an EMBL/GenBank/DDBJ whole genome shotgun (WGS) entry which is preliminary data.</text>
</comment>
<sequence>MKIILLVQLLTLATAFQLQPTHGVFSPRPEFPRKSLVSHVDVGDDNSSGSYNNTCDSVELENKKKRFAPWRNFFQRKDKNPHHDDHNDHHHHNPALHQLDHRSKEKLSIAVSEKATDAVVQTVESKLAERASSRVERTVEKLVEKAAKTSGERTVERAVEQGQWWKFIIARRTSVGERTVERTGERVLERAADHVGERALERTGERLLEATAGKGAERDWGTNNRAAERAGEHIGERAVERTGERLLERAADRAAEHIGERAAEHIGERAVERTGERLLERAADRAAEHIGERAAEHIGERAVERTGERLLERATDRAAEHVGERAAEHIGERAVERTGERLLEQAADRAAERVLEQTSGQGAGRAIERIFGVSSEKLALRLGRGLLITLPVLGGIFALYLLKSDIERLKEEWALRVKTSSALFLGAGIVDGLDSFLHFFIGYALWKHLSHKKLAVAEELSFGCAIVSTLCAVLGEVISLQIQKRREYDNNDPVVPTAE</sequence>
<feature type="region of interest" description="Disordered" evidence="1">
    <location>
        <begin position="76"/>
        <end position="104"/>
    </location>
</feature>
<proteinExistence type="predicted"/>
<reference evidence="4" key="1">
    <citation type="submission" date="2020-06" db="EMBL/GenBank/DDBJ databases">
        <authorList>
            <consortium name="Plant Systems Biology data submission"/>
        </authorList>
    </citation>
    <scope>NUCLEOTIDE SEQUENCE</scope>
    <source>
        <strain evidence="4">D6</strain>
    </source>
</reference>
<evidence type="ECO:0000256" key="3">
    <source>
        <dbReference type="SAM" id="SignalP"/>
    </source>
</evidence>
<feature type="compositionally biased region" description="Basic and acidic residues" evidence="1">
    <location>
        <begin position="76"/>
        <end position="88"/>
    </location>
</feature>
<feature type="transmembrane region" description="Helical" evidence="2">
    <location>
        <begin position="460"/>
        <end position="480"/>
    </location>
</feature>
<dbReference type="Proteomes" id="UP001153069">
    <property type="component" value="Unassembled WGS sequence"/>
</dbReference>
<evidence type="ECO:0000256" key="2">
    <source>
        <dbReference type="SAM" id="Phobius"/>
    </source>
</evidence>
<keyword evidence="2" id="KW-0472">Membrane</keyword>
<gene>
    <name evidence="4" type="ORF">SEMRO_2338_G323920.1</name>
</gene>
<feature type="signal peptide" evidence="3">
    <location>
        <begin position="1"/>
        <end position="15"/>
    </location>
</feature>
<dbReference type="EMBL" id="CAICTM010002336">
    <property type="protein sequence ID" value="CAB9528858.1"/>
    <property type="molecule type" value="Genomic_DNA"/>
</dbReference>
<keyword evidence="5" id="KW-1185">Reference proteome</keyword>
<dbReference type="AlphaFoldDB" id="A0A9N8EXZ0"/>
<feature type="transmembrane region" description="Helical" evidence="2">
    <location>
        <begin position="382"/>
        <end position="402"/>
    </location>
</feature>
<feature type="chain" id="PRO_5040423654" evidence="3">
    <location>
        <begin position="16"/>
        <end position="499"/>
    </location>
</feature>
<keyword evidence="3" id="KW-0732">Signal</keyword>
<name>A0A9N8EXZ0_9STRA</name>
<accession>A0A9N8EXZ0</accession>
<protein>
    <submittedName>
        <fullName evidence="4">Uncharacterized protein</fullName>
    </submittedName>
</protein>
<evidence type="ECO:0000313" key="5">
    <source>
        <dbReference type="Proteomes" id="UP001153069"/>
    </source>
</evidence>
<keyword evidence="2" id="KW-0812">Transmembrane</keyword>
<evidence type="ECO:0000313" key="4">
    <source>
        <dbReference type="EMBL" id="CAB9528858.1"/>
    </source>
</evidence>